<dbReference type="Proteomes" id="UP000001933">
    <property type="component" value="Chromosome"/>
</dbReference>
<reference evidence="1 2" key="1">
    <citation type="journal article" date="2007" name="Proc. Natl. Acad. Sci. U.S.A.">
        <title>The genome of Syntrophus aciditrophicus: life at the thermodynamic limit of microbial growth.</title>
        <authorList>
            <person name="McInerney M.J."/>
            <person name="Rohlin L."/>
            <person name="Mouttaki H."/>
            <person name="Kim U."/>
            <person name="Krupp R.S."/>
            <person name="Rios-Hernandez L."/>
            <person name="Sieber J."/>
            <person name="Struchtemeyer C.G."/>
            <person name="Bhattacharyya A."/>
            <person name="Campbell J.W."/>
            <person name="Gunsalus R.P."/>
        </authorList>
    </citation>
    <scope>NUCLEOTIDE SEQUENCE [LARGE SCALE GENOMIC DNA]</scope>
    <source>
        <strain evidence="1 2">SB</strain>
    </source>
</reference>
<evidence type="ECO:0000313" key="2">
    <source>
        <dbReference type="Proteomes" id="UP000001933"/>
    </source>
</evidence>
<proteinExistence type="predicted"/>
<dbReference type="HOGENOM" id="CLU_2810902_0_0_7"/>
<accession>Q2LV22</accession>
<dbReference type="EMBL" id="CP000252">
    <property type="protein sequence ID" value="ABC77929.1"/>
    <property type="molecule type" value="Genomic_DNA"/>
</dbReference>
<gene>
    <name evidence="1" type="ORF">SYN_03089</name>
</gene>
<organism evidence="1 2">
    <name type="scientific">Syntrophus aciditrophicus (strain SB)</name>
    <dbReference type="NCBI Taxonomy" id="56780"/>
    <lineage>
        <taxon>Bacteria</taxon>
        <taxon>Pseudomonadati</taxon>
        <taxon>Thermodesulfobacteriota</taxon>
        <taxon>Syntrophia</taxon>
        <taxon>Syntrophales</taxon>
        <taxon>Syntrophaceae</taxon>
        <taxon>Syntrophus</taxon>
    </lineage>
</organism>
<keyword evidence="2" id="KW-1185">Reference proteome</keyword>
<name>Q2LV22_SYNAS</name>
<dbReference type="KEGG" id="sat:SYN_03089"/>
<dbReference type="STRING" id="56780.SYN_03089"/>
<protein>
    <submittedName>
        <fullName evidence="1">Hypothetical cytosolic protein</fullName>
    </submittedName>
</protein>
<evidence type="ECO:0000313" key="1">
    <source>
        <dbReference type="EMBL" id="ABC77929.1"/>
    </source>
</evidence>
<dbReference type="AlphaFoldDB" id="Q2LV22"/>
<sequence length="67" mass="8010">MIEMPELKKACSICGREYPHSEFTYGNRENRSYCKQCNREEKAAYRRGGVEEASKYRDKKRLTWKKA</sequence>
<dbReference type="InParanoid" id="Q2LV22"/>